<comment type="caution">
    <text evidence="2">The sequence shown here is derived from an EMBL/GenBank/DDBJ whole genome shotgun (WGS) entry which is preliminary data.</text>
</comment>
<reference evidence="2" key="1">
    <citation type="submission" date="2021-10" db="EMBL/GenBank/DDBJ databases">
        <title>Tropical sea cucumber genome reveals ecological adaptation and Cuvierian tubules defense mechanism.</title>
        <authorList>
            <person name="Chen T."/>
        </authorList>
    </citation>
    <scope>NUCLEOTIDE SEQUENCE</scope>
    <source>
        <strain evidence="2">Nanhai2018</strain>
        <tissue evidence="2">Muscle</tissue>
    </source>
</reference>
<accession>A0A9Q1BHK3</accession>
<dbReference type="Proteomes" id="UP001152320">
    <property type="component" value="Chromosome 16"/>
</dbReference>
<protein>
    <submittedName>
        <fullName evidence="2">Uncharacterized protein</fullName>
    </submittedName>
</protein>
<sequence length="152" mass="17152">MTIPEEELLIGKWFYLSHMVYQVEILFVEAKSLKAQRQQDFVVMFLYNRTAIQQNKLFTEILCELITPEDCSEDSENSESPTSPEDGRGPLLDENASFTIDPKTALDSPQSCPESGAVEAGYRKNLYAALWLLSFICHLGFAGTGTSHLNFY</sequence>
<name>A0A9Q1BHK3_HOLLE</name>
<organism evidence="2 3">
    <name type="scientific">Holothuria leucospilota</name>
    <name type="common">Black long sea cucumber</name>
    <name type="synonym">Mertensiothuria leucospilota</name>
    <dbReference type="NCBI Taxonomy" id="206669"/>
    <lineage>
        <taxon>Eukaryota</taxon>
        <taxon>Metazoa</taxon>
        <taxon>Echinodermata</taxon>
        <taxon>Eleutherozoa</taxon>
        <taxon>Echinozoa</taxon>
        <taxon>Holothuroidea</taxon>
        <taxon>Aspidochirotacea</taxon>
        <taxon>Aspidochirotida</taxon>
        <taxon>Holothuriidae</taxon>
        <taxon>Holothuria</taxon>
    </lineage>
</organism>
<keyword evidence="3" id="KW-1185">Reference proteome</keyword>
<evidence type="ECO:0000313" key="2">
    <source>
        <dbReference type="EMBL" id="KAJ8026915.1"/>
    </source>
</evidence>
<dbReference type="AlphaFoldDB" id="A0A9Q1BHK3"/>
<feature type="region of interest" description="Disordered" evidence="1">
    <location>
        <begin position="70"/>
        <end position="95"/>
    </location>
</feature>
<gene>
    <name evidence="2" type="ORF">HOLleu_31883</name>
</gene>
<evidence type="ECO:0000313" key="3">
    <source>
        <dbReference type="Proteomes" id="UP001152320"/>
    </source>
</evidence>
<dbReference type="EMBL" id="JAIZAY010000016">
    <property type="protein sequence ID" value="KAJ8026915.1"/>
    <property type="molecule type" value="Genomic_DNA"/>
</dbReference>
<proteinExistence type="predicted"/>
<evidence type="ECO:0000256" key="1">
    <source>
        <dbReference type="SAM" id="MobiDB-lite"/>
    </source>
</evidence>